<dbReference type="AlphaFoldDB" id="U1N9Y7"/>
<feature type="compositionally biased region" description="Basic and acidic residues" evidence="1">
    <location>
        <begin position="1"/>
        <end position="10"/>
    </location>
</feature>
<feature type="region of interest" description="Disordered" evidence="1">
    <location>
        <begin position="1"/>
        <end position="34"/>
    </location>
</feature>
<evidence type="ECO:0000313" key="3">
    <source>
        <dbReference type="Proteomes" id="UP000030710"/>
    </source>
</evidence>
<evidence type="ECO:0000313" key="2">
    <source>
        <dbReference type="EMBL" id="ERG93635.1"/>
    </source>
</evidence>
<organism evidence="2 3">
    <name type="scientific">Haloquadratum walsbyi J07HQW2</name>
    <dbReference type="NCBI Taxonomy" id="1238425"/>
    <lineage>
        <taxon>Archaea</taxon>
        <taxon>Methanobacteriati</taxon>
        <taxon>Methanobacteriota</taxon>
        <taxon>Stenosarchaea group</taxon>
        <taxon>Halobacteria</taxon>
        <taxon>Halobacteriales</taxon>
        <taxon>Haloferacaceae</taxon>
        <taxon>Haloquadratum</taxon>
    </lineage>
</organism>
<reference evidence="2 3" key="1">
    <citation type="journal article" date="2013" name="PLoS ONE">
        <title>Assembly-driven community genomics of a hypersaline microbial ecosystem.</title>
        <authorList>
            <person name="Podell S."/>
            <person name="Ugalde J.A."/>
            <person name="Narasingarao P."/>
            <person name="Banfield J.F."/>
            <person name="Heidelberg K.B."/>
            <person name="Allen E.E."/>
        </authorList>
    </citation>
    <scope>NUCLEOTIDE SEQUENCE [LARGE SCALE GENOMIC DNA]</scope>
    <source>
        <strain evidence="3">J07HQW2</strain>
    </source>
</reference>
<name>U1N9Y7_9EURY</name>
<protein>
    <submittedName>
        <fullName evidence="2">Uncharacterized protein</fullName>
    </submittedName>
</protein>
<gene>
    <name evidence="2" type="ORF">J07HQW2_00068</name>
</gene>
<sequence>MTDMGTHGDSKPQYPNSAVRCRGNPRASARGGCQHGHGGYTGTIAEKTSFTCIPDSEVGDTDPTEYAGQLIDEQDSRIDSKWGPAGCIHIEDGTYLFFGWASA</sequence>
<dbReference type="STRING" id="1238425.J07HQW2_00068"/>
<dbReference type="Proteomes" id="UP000030710">
    <property type="component" value="Unassembled WGS sequence"/>
</dbReference>
<evidence type="ECO:0000256" key="1">
    <source>
        <dbReference type="SAM" id="MobiDB-lite"/>
    </source>
</evidence>
<dbReference type="HOGENOM" id="CLU_2257311_0_0_2"/>
<accession>U1N9Y7</accession>
<proteinExistence type="predicted"/>
<dbReference type="EMBL" id="KE356561">
    <property type="protein sequence ID" value="ERG93635.1"/>
    <property type="molecule type" value="Genomic_DNA"/>
</dbReference>